<dbReference type="PANTHER" id="PTHR11702:SF31">
    <property type="entry name" value="MITOCHONDRIAL RIBOSOME-ASSOCIATED GTPASE 2"/>
    <property type="match status" value="1"/>
</dbReference>
<comment type="function">
    <text evidence="9">An essential GTPase which binds GTP, GDP and possibly (p)ppGpp with moderate affinity, with high nucleotide exchange rates and a fairly low GTP hydrolysis rate. Plays a role in control of the cell cycle, stress response, ribosome biogenesis and in those bacteria that undergo differentiation, in morphogenesis control.</text>
</comment>
<dbReference type="InterPro" id="IPR006169">
    <property type="entry name" value="GTP1_OBG_dom"/>
</dbReference>
<name>A0A1M6BI31_9CLOT</name>
<feature type="binding site" evidence="9">
    <location>
        <position position="174"/>
    </location>
    <ligand>
        <name>Mg(2+)</name>
        <dbReference type="ChEBI" id="CHEBI:18420"/>
    </ligand>
</feature>
<feature type="binding site" evidence="9">
    <location>
        <begin position="214"/>
        <end position="217"/>
    </location>
    <ligand>
        <name>GTP</name>
        <dbReference type="ChEBI" id="CHEBI:37565"/>
    </ligand>
</feature>
<dbReference type="NCBIfam" id="NF008956">
    <property type="entry name" value="PRK12299.1"/>
    <property type="match status" value="1"/>
</dbReference>
<dbReference type="Pfam" id="PF01018">
    <property type="entry name" value="GTP1_OBG"/>
    <property type="match status" value="1"/>
</dbReference>
<dbReference type="InterPro" id="IPR045086">
    <property type="entry name" value="OBG_GTPase"/>
</dbReference>
<dbReference type="Gene3D" id="2.70.210.12">
    <property type="entry name" value="GTP1/OBG domain"/>
    <property type="match status" value="1"/>
</dbReference>
<dbReference type="InterPro" id="IPR036346">
    <property type="entry name" value="GTP-bd_prot_GTP1/OBG_C_sf"/>
</dbReference>
<feature type="binding site" evidence="9">
    <location>
        <begin position="284"/>
        <end position="287"/>
    </location>
    <ligand>
        <name>GTP</name>
        <dbReference type="ChEBI" id="CHEBI:37565"/>
    </ligand>
</feature>
<evidence type="ECO:0000256" key="5">
    <source>
        <dbReference type="ARBA" id="ARBA00022741"/>
    </source>
</evidence>
<keyword evidence="8 9" id="KW-0342">GTP-binding</keyword>
<dbReference type="InterPro" id="IPR027417">
    <property type="entry name" value="P-loop_NTPase"/>
</dbReference>
<dbReference type="EMBL" id="FQZB01000003">
    <property type="protein sequence ID" value="SHI48392.1"/>
    <property type="molecule type" value="Genomic_DNA"/>
</dbReference>
<feature type="domain" description="OBG-type G" evidence="10">
    <location>
        <begin position="161"/>
        <end position="333"/>
    </location>
</feature>
<feature type="domain" description="OCT" evidence="11">
    <location>
        <begin position="347"/>
        <end position="432"/>
    </location>
</feature>
<feature type="domain" description="Obg" evidence="12">
    <location>
        <begin position="2"/>
        <end position="160"/>
    </location>
</feature>
<evidence type="ECO:0000259" key="11">
    <source>
        <dbReference type="PROSITE" id="PS51881"/>
    </source>
</evidence>
<feature type="binding site" evidence="9">
    <location>
        <begin position="192"/>
        <end position="196"/>
    </location>
    <ligand>
        <name>GTP</name>
        <dbReference type="ChEBI" id="CHEBI:37565"/>
    </ligand>
</feature>
<dbReference type="AlphaFoldDB" id="A0A1M6BI31"/>
<evidence type="ECO:0000259" key="12">
    <source>
        <dbReference type="PROSITE" id="PS51883"/>
    </source>
</evidence>
<feature type="binding site" evidence="9">
    <location>
        <begin position="167"/>
        <end position="174"/>
    </location>
    <ligand>
        <name>GTP</name>
        <dbReference type="ChEBI" id="CHEBI:37565"/>
    </ligand>
</feature>
<dbReference type="GO" id="GO:0000287">
    <property type="term" value="F:magnesium ion binding"/>
    <property type="evidence" value="ECO:0007669"/>
    <property type="project" value="InterPro"/>
</dbReference>
<dbReference type="InterPro" id="IPR031167">
    <property type="entry name" value="G_OBG"/>
</dbReference>
<comment type="subunit">
    <text evidence="9">Monomer.</text>
</comment>
<dbReference type="HAMAP" id="MF_01454">
    <property type="entry name" value="GTPase_Obg"/>
    <property type="match status" value="1"/>
</dbReference>
<dbReference type="NCBIfam" id="TIGR00231">
    <property type="entry name" value="small_GTP"/>
    <property type="match status" value="1"/>
</dbReference>
<dbReference type="NCBIfam" id="TIGR03595">
    <property type="entry name" value="Obg_CgtA_exten"/>
    <property type="match status" value="1"/>
</dbReference>
<feature type="binding site" evidence="9">
    <location>
        <begin position="314"/>
        <end position="316"/>
    </location>
    <ligand>
        <name>GTP</name>
        <dbReference type="ChEBI" id="CHEBI:37565"/>
    </ligand>
</feature>
<keyword evidence="6 9" id="KW-0378">Hydrolase</keyword>
<dbReference type="PRINTS" id="PR00326">
    <property type="entry name" value="GTP1OBG"/>
</dbReference>
<accession>A0A1M6BI31</accession>
<keyword evidence="14" id="KW-1185">Reference proteome</keyword>
<protein>
    <recommendedName>
        <fullName evidence="9">GTPase Obg</fullName>
        <ecNumber evidence="9">3.6.5.-</ecNumber>
    </recommendedName>
    <alternativeName>
        <fullName evidence="9">GTP-binding protein Obg</fullName>
    </alternativeName>
</protein>
<dbReference type="Pfam" id="PF01926">
    <property type="entry name" value="MMR_HSR1"/>
    <property type="match status" value="1"/>
</dbReference>
<gene>
    <name evidence="9" type="primary">obg</name>
    <name evidence="13" type="ORF">SAMN02745163_00368</name>
</gene>
<evidence type="ECO:0000256" key="8">
    <source>
        <dbReference type="ARBA" id="ARBA00023134"/>
    </source>
</evidence>
<proteinExistence type="inferred from homology"/>
<dbReference type="SUPFAM" id="SSF52540">
    <property type="entry name" value="P-loop containing nucleoside triphosphate hydrolases"/>
    <property type="match status" value="1"/>
</dbReference>
<dbReference type="PROSITE" id="PS00905">
    <property type="entry name" value="GTP1_OBG"/>
    <property type="match status" value="1"/>
</dbReference>
<dbReference type="GO" id="GO:0042254">
    <property type="term" value="P:ribosome biogenesis"/>
    <property type="evidence" value="ECO:0007669"/>
    <property type="project" value="UniProtKB-UniRule"/>
</dbReference>
<dbReference type="InterPro" id="IPR036726">
    <property type="entry name" value="GTP1_OBG_dom_sf"/>
</dbReference>
<dbReference type="InterPro" id="IPR014100">
    <property type="entry name" value="GTP-bd_Obg/CgtA"/>
</dbReference>
<evidence type="ECO:0000256" key="2">
    <source>
        <dbReference type="ARBA" id="ARBA00007699"/>
    </source>
</evidence>
<dbReference type="InterPro" id="IPR006073">
    <property type="entry name" value="GTP-bd"/>
</dbReference>
<feature type="binding site" evidence="9">
    <location>
        <position position="194"/>
    </location>
    <ligand>
        <name>Mg(2+)</name>
        <dbReference type="ChEBI" id="CHEBI:18420"/>
    </ligand>
</feature>
<organism evidence="13 14">
    <name type="scientific">Clostridium cavendishii DSM 21758</name>
    <dbReference type="NCBI Taxonomy" id="1121302"/>
    <lineage>
        <taxon>Bacteria</taxon>
        <taxon>Bacillati</taxon>
        <taxon>Bacillota</taxon>
        <taxon>Clostridia</taxon>
        <taxon>Eubacteriales</taxon>
        <taxon>Clostridiaceae</taxon>
        <taxon>Clostridium</taxon>
    </lineage>
</organism>
<comment type="similarity">
    <text evidence="2 9">Belongs to the TRAFAC class OBG-HflX-like GTPase superfamily. OBG GTPase family.</text>
</comment>
<dbReference type="PROSITE" id="PS51883">
    <property type="entry name" value="OBG"/>
    <property type="match status" value="1"/>
</dbReference>
<keyword evidence="4 9" id="KW-0479">Metal-binding</keyword>
<dbReference type="SUPFAM" id="SSF102741">
    <property type="entry name" value="Obg GTP-binding protein C-terminal domain"/>
    <property type="match status" value="1"/>
</dbReference>
<evidence type="ECO:0000256" key="9">
    <source>
        <dbReference type="HAMAP-Rule" id="MF_01454"/>
    </source>
</evidence>
<evidence type="ECO:0000313" key="14">
    <source>
        <dbReference type="Proteomes" id="UP000184310"/>
    </source>
</evidence>
<dbReference type="CDD" id="cd01898">
    <property type="entry name" value="Obg"/>
    <property type="match status" value="1"/>
</dbReference>
<dbReference type="STRING" id="1121302.SAMN02745163_00368"/>
<evidence type="ECO:0000256" key="6">
    <source>
        <dbReference type="ARBA" id="ARBA00022801"/>
    </source>
</evidence>
<evidence type="ECO:0000313" key="13">
    <source>
        <dbReference type="EMBL" id="SHI48392.1"/>
    </source>
</evidence>
<dbReference type="GO" id="GO:0005737">
    <property type="term" value="C:cytoplasm"/>
    <property type="evidence" value="ECO:0007669"/>
    <property type="project" value="UniProtKB-SubCell"/>
</dbReference>
<comment type="cofactor">
    <cofactor evidence="1 9">
        <name>Mg(2+)</name>
        <dbReference type="ChEBI" id="CHEBI:18420"/>
    </cofactor>
</comment>
<dbReference type="EC" id="3.6.5.-" evidence="9"/>
<reference evidence="13 14" key="1">
    <citation type="submission" date="2016-11" db="EMBL/GenBank/DDBJ databases">
        <authorList>
            <person name="Jaros S."/>
            <person name="Januszkiewicz K."/>
            <person name="Wedrychowicz H."/>
        </authorList>
    </citation>
    <scope>NUCLEOTIDE SEQUENCE [LARGE SCALE GENOMIC DNA]</scope>
    <source>
        <strain evidence="13 14">DSM 21758</strain>
    </source>
</reference>
<dbReference type="PROSITE" id="PS51710">
    <property type="entry name" value="G_OBG"/>
    <property type="match status" value="1"/>
</dbReference>
<dbReference type="Gene3D" id="3.40.50.300">
    <property type="entry name" value="P-loop containing nucleotide triphosphate hydrolases"/>
    <property type="match status" value="1"/>
</dbReference>
<dbReference type="NCBIfam" id="NF008954">
    <property type="entry name" value="PRK12296.1"/>
    <property type="match status" value="1"/>
</dbReference>
<keyword evidence="7 9" id="KW-0460">Magnesium</keyword>
<dbReference type="NCBIfam" id="TIGR02729">
    <property type="entry name" value="Obg_CgtA"/>
    <property type="match status" value="1"/>
</dbReference>
<dbReference type="Proteomes" id="UP000184310">
    <property type="component" value="Unassembled WGS sequence"/>
</dbReference>
<evidence type="ECO:0000259" key="10">
    <source>
        <dbReference type="PROSITE" id="PS51710"/>
    </source>
</evidence>
<keyword evidence="3 9" id="KW-0963">Cytoplasm</keyword>
<dbReference type="InterPro" id="IPR005225">
    <property type="entry name" value="Small_GTP-bd"/>
</dbReference>
<dbReference type="Pfam" id="PF09269">
    <property type="entry name" value="DUF1967"/>
    <property type="match status" value="1"/>
</dbReference>
<keyword evidence="5 9" id="KW-0547">Nucleotide-binding</keyword>
<sequence length="432" mass="48067">MSMFIDTAKIFVRSGEGGHGAISFRREKYVPLGGPDGGDGGRGADVVLKVDPSMTTLLDFKYKKKFIAEKGVNGSGSKCYGKDGETLYIKVPMGTIVRDVETNKVMADLSHPEDEYVVCRGGKGGKGNCKFCTPTRQAPNFAEPGMPSEERWISLELKLLADVGLLGFPNVGKSTLLSVVSKARPKIANYHFTTLKPNLGVVAVPGIQPFVMADIPGIIEGAAEGVGLGIDFLRHIERTRVLIHVVDISGVEGRNAIEDFIKINEELKKYNVKLWDRPQIVVANKADMLFEEEVYENFKKEINKMGYDKVFKMSAATYEGVEDVIKAAAEILSNIPVTDLEISEDERFIPEERRFTYDIHVEAGEEEGTNVYIIEGTFVDRILTAVNVNDPDSLKYFHKVLKNKGIFDELREMGIQDGDFVRLNDFEFEYLL</sequence>
<evidence type="ECO:0000256" key="3">
    <source>
        <dbReference type="ARBA" id="ARBA00022490"/>
    </source>
</evidence>
<dbReference type="Gene3D" id="3.30.300.350">
    <property type="entry name" value="GTP-binding protein OBG, C-terminal domain"/>
    <property type="match status" value="1"/>
</dbReference>
<dbReference type="GO" id="GO:0003924">
    <property type="term" value="F:GTPase activity"/>
    <property type="evidence" value="ECO:0007669"/>
    <property type="project" value="UniProtKB-UniRule"/>
</dbReference>
<dbReference type="PANTHER" id="PTHR11702">
    <property type="entry name" value="DEVELOPMENTALLY REGULATED GTP-BINDING PROTEIN-RELATED"/>
    <property type="match status" value="1"/>
</dbReference>
<evidence type="ECO:0000256" key="7">
    <source>
        <dbReference type="ARBA" id="ARBA00022842"/>
    </source>
</evidence>
<dbReference type="NCBIfam" id="NF008955">
    <property type="entry name" value="PRK12297.1"/>
    <property type="match status" value="1"/>
</dbReference>
<comment type="subcellular location">
    <subcellularLocation>
        <location evidence="9">Cytoplasm</location>
    </subcellularLocation>
</comment>
<dbReference type="GO" id="GO:0005525">
    <property type="term" value="F:GTP binding"/>
    <property type="evidence" value="ECO:0007669"/>
    <property type="project" value="UniProtKB-UniRule"/>
</dbReference>
<evidence type="ECO:0000256" key="4">
    <source>
        <dbReference type="ARBA" id="ARBA00022723"/>
    </source>
</evidence>
<dbReference type="PROSITE" id="PS51881">
    <property type="entry name" value="OCT"/>
    <property type="match status" value="1"/>
</dbReference>
<dbReference type="InterPro" id="IPR006074">
    <property type="entry name" value="GTP1-OBG_CS"/>
</dbReference>
<evidence type="ECO:0000256" key="1">
    <source>
        <dbReference type="ARBA" id="ARBA00001946"/>
    </source>
</evidence>
<dbReference type="FunFam" id="2.70.210.12:FF:000001">
    <property type="entry name" value="GTPase Obg"/>
    <property type="match status" value="1"/>
</dbReference>
<dbReference type="SUPFAM" id="SSF82051">
    <property type="entry name" value="Obg GTP-binding protein N-terminal domain"/>
    <property type="match status" value="1"/>
</dbReference>
<dbReference type="InterPro" id="IPR015349">
    <property type="entry name" value="OCT_dom"/>
</dbReference>